<dbReference type="InterPro" id="IPR001173">
    <property type="entry name" value="Glyco_trans_2-like"/>
</dbReference>
<keyword evidence="3" id="KW-1185">Reference proteome</keyword>
<reference evidence="2 3" key="1">
    <citation type="submission" date="2015-06" db="EMBL/GenBank/DDBJ databases">
        <title>A Comprehensive Approach to Explore the Metabolic and Phylogenetic Diversity of Bacterial Steroid Degradation in the Environment: Testosterone as an Example.</title>
        <authorList>
            <person name="Yang F.-C."/>
            <person name="Chen Y.-L."/>
            <person name="Yu C.-P."/>
            <person name="Tang S.-L."/>
            <person name="Wang P.-H."/>
            <person name="Ismail W."/>
            <person name="Wang C.-H."/>
            <person name="Yang C.-Y."/>
            <person name="Chiang Y.-R."/>
        </authorList>
    </citation>
    <scope>NUCLEOTIDE SEQUENCE [LARGE SCALE GENOMIC DNA]</scope>
    <source>
        <strain evidence="2 3">DSM 18526</strain>
    </source>
</reference>
<dbReference type="Gene3D" id="3.90.550.10">
    <property type="entry name" value="Spore Coat Polysaccharide Biosynthesis Protein SpsA, Chain A"/>
    <property type="match status" value="1"/>
</dbReference>
<dbReference type="PANTHER" id="PTHR43685:SF2">
    <property type="entry name" value="GLYCOSYLTRANSFERASE 2-LIKE DOMAIN-CONTAINING PROTEIN"/>
    <property type="match status" value="1"/>
</dbReference>
<evidence type="ECO:0000259" key="1">
    <source>
        <dbReference type="Pfam" id="PF00535"/>
    </source>
</evidence>
<dbReference type="PANTHER" id="PTHR43685">
    <property type="entry name" value="GLYCOSYLTRANSFERASE"/>
    <property type="match status" value="1"/>
</dbReference>
<protein>
    <recommendedName>
        <fullName evidence="1">Glycosyltransferase 2-like domain-containing protein</fullName>
    </recommendedName>
</protein>
<dbReference type="KEGG" id="sdf:ACG33_10156"/>
<feature type="domain" description="Glycosyltransferase 2-like" evidence="1">
    <location>
        <begin position="11"/>
        <end position="170"/>
    </location>
</feature>
<dbReference type="Proteomes" id="UP000070250">
    <property type="component" value="Chromosome"/>
</dbReference>
<dbReference type="Pfam" id="PF00535">
    <property type="entry name" value="Glycos_transf_2"/>
    <property type="match status" value="1"/>
</dbReference>
<organism evidence="2 3">
    <name type="scientific">Steroidobacter denitrificans</name>
    <dbReference type="NCBI Taxonomy" id="465721"/>
    <lineage>
        <taxon>Bacteria</taxon>
        <taxon>Pseudomonadati</taxon>
        <taxon>Pseudomonadota</taxon>
        <taxon>Gammaproteobacteria</taxon>
        <taxon>Steroidobacterales</taxon>
        <taxon>Steroidobacteraceae</taxon>
        <taxon>Steroidobacter</taxon>
    </lineage>
</organism>
<accession>A0A127FAL3</accession>
<evidence type="ECO:0000313" key="2">
    <source>
        <dbReference type="EMBL" id="AMN47457.1"/>
    </source>
</evidence>
<proteinExistence type="predicted"/>
<dbReference type="EMBL" id="CP011971">
    <property type="protein sequence ID" value="AMN47457.1"/>
    <property type="molecule type" value="Genomic_DNA"/>
</dbReference>
<dbReference type="OrthoDB" id="9802649at2"/>
<dbReference type="InterPro" id="IPR029044">
    <property type="entry name" value="Nucleotide-diphossugar_trans"/>
</dbReference>
<sequence>MKSLGAAPAVSVVVAAYNPGRYVEAAVRSVLEQSMPDLEIIVVDDGSTDNTAAVVESFMHDPRVHLIRQKNAGQPRAKNAGLRAARGRFIAFCDADDLWVKDKLEKQLPAFDSDARIGVVYSQVATIDPEGRRTGEITGNGPSGDVIDKLFVENFVPFGSAIVRKDVLDTLGLFDEDLAMGIDWDLWLRVAVHWRFCFIREPLYLYRVWPGQMSRNWRGRYEHAFRIMKKFINNNPGLLSKRVIRRAYADSHVEHGICCAILGGLKREAALNYLYAIRTDPRFFRAWQELAKLALPSRSRSLKQNGN</sequence>
<dbReference type="SUPFAM" id="SSF53448">
    <property type="entry name" value="Nucleotide-diphospho-sugar transferases"/>
    <property type="match status" value="1"/>
</dbReference>
<dbReference type="AlphaFoldDB" id="A0A127FAL3"/>
<dbReference type="STRING" id="465721.ACG33_10156"/>
<dbReference type="RefSeq" id="WP_083536727.1">
    <property type="nucleotide sequence ID" value="NZ_CP011971.1"/>
</dbReference>
<name>A0A127FAL3_STEDE</name>
<dbReference type="InterPro" id="IPR050834">
    <property type="entry name" value="Glycosyltransf_2"/>
</dbReference>
<gene>
    <name evidence="2" type="ORF">ACG33_10156</name>
</gene>
<evidence type="ECO:0000313" key="3">
    <source>
        <dbReference type="Proteomes" id="UP000070250"/>
    </source>
</evidence>
<dbReference type="PATRIC" id="fig|465721.4.peg.2161"/>